<dbReference type="Pfam" id="PF05893">
    <property type="entry name" value="LuxC"/>
    <property type="match status" value="1"/>
</dbReference>
<gene>
    <name evidence="2" type="ORF">QTN47_10035</name>
</gene>
<comment type="caution">
    <text evidence="2">The sequence shown here is derived from an EMBL/GenBank/DDBJ whole genome shotgun (WGS) entry which is preliminary data.</text>
</comment>
<evidence type="ECO:0000256" key="1">
    <source>
        <dbReference type="ARBA" id="ARBA00022857"/>
    </source>
</evidence>
<dbReference type="EMBL" id="JAULBC010000002">
    <property type="protein sequence ID" value="MEX6687834.1"/>
    <property type="molecule type" value="Genomic_DNA"/>
</dbReference>
<reference evidence="2 3" key="1">
    <citation type="submission" date="2023-07" db="EMBL/GenBank/DDBJ databases">
        <authorList>
            <person name="Lian W.-H."/>
        </authorList>
    </citation>
    <scope>NUCLEOTIDE SEQUENCE [LARGE SCALE GENOMIC DNA]</scope>
    <source>
        <strain evidence="2 3">SYSU DXS3180</strain>
    </source>
</reference>
<sequence length="332" mass="37896">MTLQQRIELLAQLGSYIENNDTEWQMIKERAGRQNPWFIPEFIDLASTALSREFLTRPVLEEWTKNYGIPQENPHPKLVGIVMAGNIPLVGFHDFLCTFITGHRMAIKLSSKDDVLLPHLVAKLEEWNPAAKGLVQFAETLKGCDAYVATGSNNSGRYFEYYFSKYPNIIRKNRTSVAVLDGQESADDLINLAKDIQLYFGLGCRNVTKLYVPENYNFMPLLETLKQYDYFLEFHKYKHNFDYQLALLIMNNKYYMNSGAVVVTENSSPFSPISQVHFEYYTDKDALLESLKGNEAIQCVVGKDNIPFGSAQQPSLIDYADGVDTMAFLKDL</sequence>
<organism evidence="2 3">
    <name type="scientific">Danxiaibacter flavus</name>
    <dbReference type="NCBI Taxonomy" id="3049108"/>
    <lineage>
        <taxon>Bacteria</taxon>
        <taxon>Pseudomonadati</taxon>
        <taxon>Bacteroidota</taxon>
        <taxon>Chitinophagia</taxon>
        <taxon>Chitinophagales</taxon>
        <taxon>Chitinophagaceae</taxon>
        <taxon>Danxiaibacter</taxon>
    </lineage>
</organism>
<proteinExistence type="predicted"/>
<protein>
    <submittedName>
        <fullName evidence="2">Acyl-CoA reductase</fullName>
    </submittedName>
</protein>
<dbReference type="RefSeq" id="WP_369329238.1">
    <property type="nucleotide sequence ID" value="NZ_JAULBC010000002.1"/>
</dbReference>
<evidence type="ECO:0000313" key="3">
    <source>
        <dbReference type="Proteomes" id="UP001560573"/>
    </source>
</evidence>
<keyword evidence="1" id="KW-0521">NADP</keyword>
<dbReference type="InterPro" id="IPR008670">
    <property type="entry name" value="CoA_reduct_LuxC"/>
</dbReference>
<dbReference type="Proteomes" id="UP001560573">
    <property type="component" value="Unassembled WGS sequence"/>
</dbReference>
<name>A0ABV3ZD79_9BACT</name>
<accession>A0ABV3ZD79</accession>
<keyword evidence="3" id="KW-1185">Reference proteome</keyword>
<evidence type="ECO:0000313" key="2">
    <source>
        <dbReference type="EMBL" id="MEX6687834.1"/>
    </source>
</evidence>